<keyword evidence="6 9" id="KW-0067">ATP-binding</keyword>
<evidence type="ECO:0000256" key="7">
    <source>
        <dbReference type="ARBA" id="ARBA00047899"/>
    </source>
</evidence>
<dbReference type="EC" id="2.7.11.1" evidence="1"/>
<feature type="binding site" evidence="9">
    <location>
        <position position="73"/>
    </location>
    <ligand>
        <name>ATP</name>
        <dbReference type="ChEBI" id="CHEBI:30616"/>
    </ligand>
</feature>
<dbReference type="Gene3D" id="3.30.200.20">
    <property type="entry name" value="Phosphorylase Kinase, domain 1"/>
    <property type="match status" value="1"/>
</dbReference>
<dbReference type="GO" id="GO:0005524">
    <property type="term" value="F:ATP binding"/>
    <property type="evidence" value="ECO:0007669"/>
    <property type="project" value="UniProtKB-UniRule"/>
</dbReference>
<gene>
    <name evidence="14" type="ORF">PCL_09764</name>
    <name evidence="12" type="ORF">Purlil1_1213</name>
    <name evidence="13" type="ORF">VFPBJ_08669</name>
</gene>
<accession>A0A179GGQ3</accession>
<keyword evidence="2" id="KW-0723">Serine/threonine-protein kinase</keyword>
<dbReference type="EMBL" id="LCWV01000005">
    <property type="protein sequence ID" value="PWI72749.1"/>
    <property type="molecule type" value="Genomic_DNA"/>
</dbReference>
<dbReference type="PROSITE" id="PS00107">
    <property type="entry name" value="PROTEIN_KINASE_ATP"/>
    <property type="match status" value="1"/>
</dbReference>
<dbReference type="GO" id="GO:0000245">
    <property type="term" value="P:spliceosomal complex assembly"/>
    <property type="evidence" value="ECO:0007669"/>
    <property type="project" value="TreeGrafter"/>
</dbReference>
<keyword evidence="4 9" id="KW-0547">Nucleotide-binding</keyword>
<dbReference type="Pfam" id="PF00069">
    <property type="entry name" value="Pkinase"/>
    <property type="match status" value="2"/>
</dbReference>
<reference evidence="13 15" key="3">
    <citation type="submission" date="2016-01" db="EMBL/GenBank/DDBJ databases">
        <title>Biosynthesis of antibiotic leucinostatins and their inhibition on Phytophthora in bio-control Purpureocillium lilacinum.</title>
        <authorList>
            <person name="Wang G."/>
            <person name="Liu Z."/>
            <person name="Lin R."/>
            <person name="Li E."/>
            <person name="Mao Z."/>
            <person name="Ling J."/>
            <person name="Yin W."/>
            <person name="Xie B."/>
        </authorList>
    </citation>
    <scope>NUCLEOTIDE SEQUENCE [LARGE SCALE GENOMIC DNA]</scope>
    <source>
        <strain evidence="13">PLBJ-1</strain>
    </source>
</reference>
<dbReference type="PROSITE" id="PS50011">
    <property type="entry name" value="PROTEIN_KINASE_DOM"/>
    <property type="match status" value="1"/>
</dbReference>
<comment type="catalytic activity">
    <reaction evidence="7">
        <text>L-threonyl-[protein] + ATP = O-phospho-L-threonyl-[protein] + ADP + H(+)</text>
        <dbReference type="Rhea" id="RHEA:46608"/>
        <dbReference type="Rhea" id="RHEA-COMP:11060"/>
        <dbReference type="Rhea" id="RHEA-COMP:11605"/>
        <dbReference type="ChEBI" id="CHEBI:15378"/>
        <dbReference type="ChEBI" id="CHEBI:30013"/>
        <dbReference type="ChEBI" id="CHEBI:30616"/>
        <dbReference type="ChEBI" id="CHEBI:61977"/>
        <dbReference type="ChEBI" id="CHEBI:456216"/>
        <dbReference type="EC" id="2.7.11.1"/>
    </reaction>
</comment>
<comment type="catalytic activity">
    <reaction evidence="8">
        <text>L-seryl-[protein] + ATP = O-phospho-L-seryl-[protein] + ADP + H(+)</text>
        <dbReference type="Rhea" id="RHEA:17989"/>
        <dbReference type="Rhea" id="RHEA-COMP:9863"/>
        <dbReference type="Rhea" id="RHEA-COMP:11604"/>
        <dbReference type="ChEBI" id="CHEBI:15378"/>
        <dbReference type="ChEBI" id="CHEBI:29999"/>
        <dbReference type="ChEBI" id="CHEBI:30616"/>
        <dbReference type="ChEBI" id="CHEBI:83421"/>
        <dbReference type="ChEBI" id="CHEBI:456216"/>
        <dbReference type="EC" id="2.7.11.1"/>
    </reaction>
</comment>
<keyword evidence="17" id="KW-1185">Reference proteome</keyword>
<dbReference type="EMBL" id="LSBH01000007">
    <property type="protein sequence ID" value="OAQ76309.1"/>
    <property type="molecule type" value="Genomic_DNA"/>
</dbReference>
<evidence type="ECO:0000256" key="5">
    <source>
        <dbReference type="ARBA" id="ARBA00022777"/>
    </source>
</evidence>
<proteinExistence type="predicted"/>
<evidence type="ECO:0000256" key="8">
    <source>
        <dbReference type="ARBA" id="ARBA00048679"/>
    </source>
</evidence>
<evidence type="ECO:0000256" key="9">
    <source>
        <dbReference type="PROSITE-ProRule" id="PRU10141"/>
    </source>
</evidence>
<protein>
    <recommendedName>
        <fullName evidence="1">non-specific serine/threonine protein kinase</fullName>
        <ecNumber evidence="1">2.7.11.1</ecNumber>
    </recommendedName>
</protein>
<evidence type="ECO:0000256" key="3">
    <source>
        <dbReference type="ARBA" id="ARBA00022679"/>
    </source>
</evidence>
<feature type="domain" description="Protein kinase" evidence="11">
    <location>
        <begin position="44"/>
        <end position="406"/>
    </location>
</feature>
<organism evidence="13 15">
    <name type="scientific">Purpureocillium lilacinum</name>
    <name type="common">Paecilomyces lilacinus</name>
    <dbReference type="NCBI Taxonomy" id="33203"/>
    <lineage>
        <taxon>Eukaryota</taxon>
        <taxon>Fungi</taxon>
        <taxon>Dikarya</taxon>
        <taxon>Ascomycota</taxon>
        <taxon>Pezizomycotina</taxon>
        <taxon>Sordariomycetes</taxon>
        <taxon>Hypocreomycetidae</taxon>
        <taxon>Hypocreales</taxon>
        <taxon>Ophiocordycipitaceae</taxon>
        <taxon>Purpureocillium</taxon>
    </lineage>
</organism>
<dbReference type="PANTHER" id="PTHR47634:SF9">
    <property type="entry name" value="PROTEIN KINASE DOMAIN-CONTAINING PROTEIN-RELATED"/>
    <property type="match status" value="1"/>
</dbReference>
<dbReference type="InterPro" id="IPR017441">
    <property type="entry name" value="Protein_kinase_ATP_BS"/>
</dbReference>
<evidence type="ECO:0000313" key="16">
    <source>
        <dbReference type="Proteomes" id="UP000245956"/>
    </source>
</evidence>
<evidence type="ECO:0000256" key="1">
    <source>
        <dbReference type="ARBA" id="ARBA00012513"/>
    </source>
</evidence>
<feature type="region of interest" description="Disordered" evidence="10">
    <location>
        <begin position="420"/>
        <end position="444"/>
    </location>
</feature>
<dbReference type="GO" id="GO:0050684">
    <property type="term" value="P:regulation of mRNA processing"/>
    <property type="evidence" value="ECO:0007669"/>
    <property type="project" value="TreeGrafter"/>
</dbReference>
<keyword evidence="5 13" id="KW-0418">Kinase</keyword>
<feature type="compositionally biased region" description="Polar residues" evidence="10">
    <location>
        <begin position="426"/>
        <end position="444"/>
    </location>
</feature>
<dbReference type="InterPro" id="IPR051334">
    <property type="entry name" value="SRPK"/>
</dbReference>
<dbReference type="Proteomes" id="UP000245956">
    <property type="component" value="Unassembled WGS sequence"/>
</dbReference>
<dbReference type="AlphaFoldDB" id="A0A179GGQ3"/>
<name>A0A179GGQ3_PURLI</name>
<evidence type="ECO:0000313" key="12">
    <source>
        <dbReference type="EMBL" id="KAK4094608.1"/>
    </source>
</evidence>
<dbReference type="Gene3D" id="1.10.510.10">
    <property type="entry name" value="Transferase(Phosphotransferase) domain 1"/>
    <property type="match status" value="1"/>
</dbReference>
<dbReference type="GO" id="GO:0004674">
    <property type="term" value="F:protein serine/threonine kinase activity"/>
    <property type="evidence" value="ECO:0007669"/>
    <property type="project" value="UniProtKB-KW"/>
</dbReference>
<evidence type="ECO:0000256" key="10">
    <source>
        <dbReference type="SAM" id="MobiDB-lite"/>
    </source>
</evidence>
<evidence type="ECO:0000256" key="6">
    <source>
        <dbReference type="ARBA" id="ARBA00022840"/>
    </source>
</evidence>
<dbReference type="EMBL" id="JAWRVI010000003">
    <property type="protein sequence ID" value="KAK4094608.1"/>
    <property type="molecule type" value="Genomic_DNA"/>
</dbReference>
<dbReference type="Proteomes" id="UP000078240">
    <property type="component" value="Unassembled WGS sequence"/>
</dbReference>
<evidence type="ECO:0000313" key="15">
    <source>
        <dbReference type="Proteomes" id="UP000078240"/>
    </source>
</evidence>
<dbReference type="PANTHER" id="PTHR47634">
    <property type="entry name" value="PROTEIN KINASE DOMAIN-CONTAINING PROTEIN-RELATED"/>
    <property type="match status" value="1"/>
</dbReference>
<reference evidence="12 17" key="5">
    <citation type="journal article" date="2024" name="Microbiol. Resour. Announc.">
        <title>Genome annotations for the ascomycete fungi Trichoderma harzianum, Trichoderma aggressivum, and Purpureocillium lilacinum.</title>
        <authorList>
            <person name="Beijen E.P.W."/>
            <person name="Ohm R.A."/>
        </authorList>
    </citation>
    <scope>NUCLEOTIDE SEQUENCE [LARGE SCALE GENOMIC DNA]</scope>
    <source>
        <strain evidence="12 17">CBS 150709</strain>
    </source>
</reference>
<comment type="caution">
    <text evidence="13">The sequence shown here is derived from an EMBL/GenBank/DDBJ whole genome shotgun (WGS) entry which is preliminary data.</text>
</comment>
<reference evidence="12" key="4">
    <citation type="submission" date="2023-11" db="EMBL/GenBank/DDBJ databases">
        <authorList>
            <person name="Beijen E."/>
            <person name="Ohm R.A."/>
        </authorList>
    </citation>
    <scope>NUCLEOTIDE SEQUENCE</scope>
    <source>
        <strain evidence="12">CBS 150709</strain>
    </source>
</reference>
<evidence type="ECO:0000256" key="4">
    <source>
        <dbReference type="ARBA" id="ARBA00022741"/>
    </source>
</evidence>
<evidence type="ECO:0000313" key="13">
    <source>
        <dbReference type="EMBL" id="OAQ76309.1"/>
    </source>
</evidence>
<dbReference type="SUPFAM" id="SSF56112">
    <property type="entry name" value="Protein kinase-like (PK-like)"/>
    <property type="match status" value="1"/>
</dbReference>
<evidence type="ECO:0000313" key="14">
    <source>
        <dbReference type="EMBL" id="PWI72749.1"/>
    </source>
</evidence>
<dbReference type="Proteomes" id="UP001287286">
    <property type="component" value="Unassembled WGS sequence"/>
</dbReference>
<evidence type="ECO:0000259" key="11">
    <source>
        <dbReference type="PROSITE" id="PS50011"/>
    </source>
</evidence>
<keyword evidence="3" id="KW-0808">Transferase</keyword>
<reference evidence="14 16" key="2">
    <citation type="journal article" date="2016" name="Front. Microbiol.">
        <title>Genome and transcriptome sequences reveal the specific parasitism of the nematophagous Purpureocillium lilacinum 36-1.</title>
        <authorList>
            <person name="Xie J."/>
            <person name="Li S."/>
            <person name="Mo C."/>
            <person name="Xiao X."/>
            <person name="Peng D."/>
            <person name="Wang G."/>
            <person name="Xiao Y."/>
        </authorList>
    </citation>
    <scope>NUCLEOTIDE SEQUENCE [LARGE SCALE GENOMIC DNA]</scope>
    <source>
        <strain evidence="14 16">36-1</strain>
    </source>
</reference>
<reference evidence="14" key="1">
    <citation type="submission" date="2015-05" db="EMBL/GenBank/DDBJ databases">
        <authorList>
            <person name="Wang D.B."/>
            <person name="Wang M."/>
        </authorList>
    </citation>
    <scope>NUCLEOTIDE SEQUENCE</scope>
    <source>
        <strain evidence="14">36-1</strain>
    </source>
</reference>
<sequence length="444" mass="49835">MATDVSEWPEDVYIGNTELEDLECYKAGGFHPTIIGDTFQGGRYRVVHKLGHGGYSTVWLARDQESDRYVALKILGAWEFGTSKEAGILHRLQSSDAPITGQEFIPRLLDHFTIEGPNGKHTCVVLEPAGCNLAAAKDCSVHRLFPVETARSIAAQVIMGLAFLHSRGICHGDLHLMNILLRGPNLNNLEPHELYKRFLLYKIPVERVDGAPIDEHAPRYGLEAMQIIMSADKLIDPIVTISDLGTSFDVATEPSPKLCTPPYFLPPEHYFKEQITLAADVWTLGVNLYEIMGTGILFFPSAPENMLADMIGALGPLPSRWWNIWEERGEFFEQDGSWKQDVVLRGFVRPLHDRMWNMGRGKTLETCEWDVQAGELQALEDLLRGMLTFDPAERRTAEQMMASEYFVKFAMPAWERQQERAKAQTALAQSDETVSTGPQDGSEI</sequence>
<evidence type="ECO:0000256" key="2">
    <source>
        <dbReference type="ARBA" id="ARBA00022527"/>
    </source>
</evidence>
<dbReference type="InterPro" id="IPR011009">
    <property type="entry name" value="Kinase-like_dom_sf"/>
</dbReference>
<dbReference type="InterPro" id="IPR000719">
    <property type="entry name" value="Prot_kinase_dom"/>
</dbReference>
<evidence type="ECO:0000313" key="17">
    <source>
        <dbReference type="Proteomes" id="UP001287286"/>
    </source>
</evidence>